<evidence type="ECO:0000259" key="7">
    <source>
        <dbReference type="PROSITE" id="PS50850"/>
    </source>
</evidence>
<feature type="transmembrane region" description="Helical" evidence="6">
    <location>
        <begin position="427"/>
        <end position="444"/>
    </location>
</feature>
<protein>
    <submittedName>
        <fullName evidence="8">(pine wood nematode) hypothetical protein</fullName>
    </submittedName>
    <submittedName>
        <fullName evidence="12">MFS domain-containing protein</fullName>
    </submittedName>
</protein>
<dbReference type="AlphaFoldDB" id="A0A1I7RJE0"/>
<keyword evidence="3 6" id="KW-0812">Transmembrane</keyword>
<dbReference type="PANTHER" id="PTHR23510:SF3">
    <property type="entry name" value="MAJOR FACILITATOR SUPERFAMILY DOMAIN-CONTAINING PROTEIN 8"/>
    <property type="match status" value="1"/>
</dbReference>
<feature type="transmembrane region" description="Helical" evidence="6">
    <location>
        <begin position="316"/>
        <end position="336"/>
    </location>
</feature>
<dbReference type="GO" id="GO:0022857">
    <property type="term" value="F:transmembrane transporter activity"/>
    <property type="evidence" value="ECO:0007669"/>
    <property type="project" value="InterPro"/>
</dbReference>
<name>A0A1I7RJE0_BURXY</name>
<dbReference type="EMBL" id="CAJFCV020000006">
    <property type="protein sequence ID" value="CAG9128818.1"/>
    <property type="molecule type" value="Genomic_DNA"/>
</dbReference>
<dbReference type="InterPro" id="IPR051068">
    <property type="entry name" value="MFS_Domain-Containing_Protein"/>
</dbReference>
<evidence type="ECO:0000256" key="5">
    <source>
        <dbReference type="ARBA" id="ARBA00023136"/>
    </source>
</evidence>
<proteinExistence type="predicted"/>
<feature type="transmembrane region" description="Helical" evidence="6">
    <location>
        <begin position="55"/>
        <end position="77"/>
    </location>
</feature>
<feature type="transmembrane region" description="Helical" evidence="6">
    <location>
        <begin position="84"/>
        <end position="104"/>
    </location>
</feature>
<dbReference type="InterPro" id="IPR011701">
    <property type="entry name" value="MFS"/>
</dbReference>
<keyword evidence="2" id="KW-0813">Transport</keyword>
<keyword evidence="5 6" id="KW-0472">Membrane</keyword>
<gene>
    <name evidence="8" type="ORF">BXYJ_LOCUS13647</name>
</gene>
<sequence length="494" mass="54966">MKHLTKPPESVEKTPWMSIVIVTAMAIFTSIQSGLYYSSMWPYLQKIDVDATESFLGAIISIYSFGQIIASPLVGWYSNYLGTIKVPVSICICLQILGNLIYFYAQAAPTHWGKYIMMLARFVLGLGSSNLALLNTYACTASTPRYKSRTIALVTGGIALGISLGPGIQLFFLPLGKDGIKIAENLYLNLYTAPAVGACVVNVCALSCLLCLFDESYAGTLPQPKTALTDKPKRKLRIDWIALILCHVVGFVHYCTFTNVETLGTTFAMTMMGFTEEKAISFTSIAFTALSLVELVFYLVYIVFKLERWGSTRCQCLLGLMGLLLFYTATFSWPFLPGELAVHTEREFIDYHNHLSNISEPVGCNIDRFSWCFDIKPISPYLYLTTLAIVVGLSFGIINTTLSTLFSEVLGPKKQGTQQGFFHMTKCSARMVGPMAITFLYRGFGPRIAWSLQLSMLGGTILLYLAFYKRMIPMQYPAVNKIQPEDHQITTKQV</sequence>
<dbReference type="InterPro" id="IPR020846">
    <property type="entry name" value="MFS_dom"/>
</dbReference>
<dbReference type="CDD" id="cd17326">
    <property type="entry name" value="MFS_MFSD8"/>
    <property type="match status" value="1"/>
</dbReference>
<dbReference type="GO" id="GO:0005765">
    <property type="term" value="C:lysosomal membrane"/>
    <property type="evidence" value="ECO:0007669"/>
    <property type="project" value="TreeGrafter"/>
</dbReference>
<dbReference type="Gene3D" id="1.20.1250.20">
    <property type="entry name" value="MFS general substrate transporter like domains"/>
    <property type="match status" value="1"/>
</dbReference>
<keyword evidence="11" id="KW-1185">Reference proteome</keyword>
<evidence type="ECO:0000256" key="2">
    <source>
        <dbReference type="ARBA" id="ARBA00022448"/>
    </source>
</evidence>
<evidence type="ECO:0000256" key="1">
    <source>
        <dbReference type="ARBA" id="ARBA00004127"/>
    </source>
</evidence>
<dbReference type="Proteomes" id="UP000095284">
    <property type="component" value="Unplaced"/>
</dbReference>
<evidence type="ECO:0000313" key="10">
    <source>
        <dbReference type="Proteomes" id="UP000095284"/>
    </source>
</evidence>
<comment type="subcellular location">
    <subcellularLocation>
        <location evidence="1">Endomembrane system</location>
        <topology evidence="1">Multi-pass membrane protein</topology>
    </subcellularLocation>
</comment>
<feature type="transmembrane region" description="Helical" evidence="6">
    <location>
        <begin position="150"/>
        <end position="172"/>
    </location>
</feature>
<keyword evidence="4 6" id="KW-1133">Transmembrane helix</keyword>
<feature type="transmembrane region" description="Helical" evidence="6">
    <location>
        <begin position="381"/>
        <end position="406"/>
    </location>
</feature>
<dbReference type="SUPFAM" id="SSF103473">
    <property type="entry name" value="MFS general substrate transporter"/>
    <property type="match status" value="1"/>
</dbReference>
<dbReference type="WBParaSite" id="BXY_0082200.1">
    <property type="protein sequence ID" value="BXY_0082200.1"/>
    <property type="gene ID" value="BXY_0082200"/>
</dbReference>
<dbReference type="PANTHER" id="PTHR23510">
    <property type="entry name" value="INNER MEMBRANE TRANSPORT PROTEIN YAJR"/>
    <property type="match status" value="1"/>
</dbReference>
<dbReference type="eggNOG" id="KOG2325">
    <property type="taxonomic scope" value="Eukaryota"/>
</dbReference>
<evidence type="ECO:0000256" key="6">
    <source>
        <dbReference type="SAM" id="Phobius"/>
    </source>
</evidence>
<feature type="transmembrane region" description="Helical" evidence="6">
    <location>
        <begin position="240"/>
        <end position="260"/>
    </location>
</feature>
<dbReference type="PROSITE" id="PS50850">
    <property type="entry name" value="MFS"/>
    <property type="match status" value="1"/>
</dbReference>
<evidence type="ECO:0000256" key="4">
    <source>
        <dbReference type="ARBA" id="ARBA00022989"/>
    </source>
</evidence>
<dbReference type="GO" id="GO:0012505">
    <property type="term" value="C:endomembrane system"/>
    <property type="evidence" value="ECO:0007669"/>
    <property type="project" value="UniProtKB-SubCell"/>
</dbReference>
<reference evidence="12" key="1">
    <citation type="submission" date="2016-11" db="UniProtKB">
        <authorList>
            <consortium name="WormBaseParasite"/>
        </authorList>
    </citation>
    <scope>IDENTIFICATION</scope>
</reference>
<accession>A0A1I7RJE0</accession>
<evidence type="ECO:0000313" key="12">
    <source>
        <dbReference type="WBParaSite" id="BXY_0082200.1"/>
    </source>
</evidence>
<organism evidence="10 12">
    <name type="scientific">Bursaphelenchus xylophilus</name>
    <name type="common">Pinewood nematode worm</name>
    <name type="synonym">Aphelenchoides xylophilus</name>
    <dbReference type="NCBI Taxonomy" id="6326"/>
    <lineage>
        <taxon>Eukaryota</taxon>
        <taxon>Metazoa</taxon>
        <taxon>Ecdysozoa</taxon>
        <taxon>Nematoda</taxon>
        <taxon>Chromadorea</taxon>
        <taxon>Rhabditida</taxon>
        <taxon>Tylenchina</taxon>
        <taxon>Tylenchomorpha</taxon>
        <taxon>Aphelenchoidea</taxon>
        <taxon>Aphelenchoididae</taxon>
        <taxon>Bursaphelenchus</taxon>
    </lineage>
</organism>
<evidence type="ECO:0000256" key="3">
    <source>
        <dbReference type="ARBA" id="ARBA00022692"/>
    </source>
</evidence>
<dbReference type="InterPro" id="IPR036259">
    <property type="entry name" value="MFS_trans_sf"/>
</dbReference>
<evidence type="ECO:0000313" key="8">
    <source>
        <dbReference type="EMBL" id="CAD5233556.1"/>
    </source>
</evidence>
<dbReference type="Proteomes" id="UP000582659">
    <property type="component" value="Unassembled WGS sequence"/>
</dbReference>
<feature type="transmembrane region" description="Helical" evidence="6">
    <location>
        <begin position="192"/>
        <end position="213"/>
    </location>
</feature>
<dbReference type="Pfam" id="PF07690">
    <property type="entry name" value="MFS_1"/>
    <property type="match status" value="1"/>
</dbReference>
<reference evidence="9" key="2">
    <citation type="submission" date="2020-08" db="EMBL/GenBank/DDBJ databases">
        <authorList>
            <person name="Kikuchi T."/>
        </authorList>
    </citation>
    <scope>NUCLEOTIDE SEQUENCE</scope>
    <source>
        <strain evidence="8">Ka4C1</strain>
    </source>
</reference>
<feature type="domain" description="Major facilitator superfamily (MFS) profile" evidence="7">
    <location>
        <begin position="18"/>
        <end position="476"/>
    </location>
</feature>
<feature type="transmembrane region" description="Helical" evidence="6">
    <location>
        <begin position="280"/>
        <end position="304"/>
    </location>
</feature>
<evidence type="ECO:0000313" key="9">
    <source>
        <dbReference type="EMBL" id="CAG9128818.1"/>
    </source>
</evidence>
<feature type="transmembrane region" description="Helical" evidence="6">
    <location>
        <begin position="116"/>
        <end position="138"/>
    </location>
</feature>
<dbReference type="EMBL" id="CAJFDI010000006">
    <property type="protein sequence ID" value="CAD5233556.1"/>
    <property type="molecule type" value="Genomic_DNA"/>
</dbReference>
<dbReference type="OrthoDB" id="370281at2759"/>
<feature type="transmembrane region" description="Helical" evidence="6">
    <location>
        <begin position="16"/>
        <end position="35"/>
    </location>
</feature>
<evidence type="ECO:0000313" key="11">
    <source>
        <dbReference type="Proteomes" id="UP000659654"/>
    </source>
</evidence>
<feature type="transmembrane region" description="Helical" evidence="6">
    <location>
        <begin position="450"/>
        <end position="468"/>
    </location>
</feature>
<dbReference type="Proteomes" id="UP000659654">
    <property type="component" value="Unassembled WGS sequence"/>
</dbReference>